<dbReference type="InterPro" id="IPR014729">
    <property type="entry name" value="Rossmann-like_a/b/a_fold"/>
</dbReference>
<dbReference type="InterPro" id="IPR006015">
    <property type="entry name" value="Universal_stress_UspA"/>
</dbReference>
<dbReference type="RefSeq" id="WP_147187592.1">
    <property type="nucleotide sequence ID" value="NZ_CP042435.1"/>
</dbReference>
<feature type="domain" description="UspA" evidence="2">
    <location>
        <begin position="149"/>
        <end position="270"/>
    </location>
</feature>
<evidence type="ECO:0000259" key="2">
    <source>
        <dbReference type="Pfam" id="PF00582"/>
    </source>
</evidence>
<evidence type="ECO:0000313" key="3">
    <source>
        <dbReference type="EMBL" id="QEC65792.1"/>
    </source>
</evidence>
<dbReference type="SUPFAM" id="SSF52402">
    <property type="entry name" value="Adenine nucleotide alpha hydrolases-like"/>
    <property type="match status" value="2"/>
</dbReference>
<evidence type="ECO:0000256" key="1">
    <source>
        <dbReference type="ARBA" id="ARBA00008791"/>
    </source>
</evidence>
<protein>
    <submittedName>
        <fullName evidence="3">Universal stress protein</fullName>
    </submittedName>
</protein>
<name>A0A5B8V3L0_9BACT</name>
<comment type="similarity">
    <text evidence="1">Belongs to the universal stress protein A family.</text>
</comment>
<dbReference type="PANTHER" id="PTHR46268:SF6">
    <property type="entry name" value="UNIVERSAL STRESS PROTEIN UP12"/>
    <property type="match status" value="1"/>
</dbReference>
<dbReference type="KEGG" id="pgin:FRZ67_00165"/>
<proteinExistence type="inferred from homology"/>
<dbReference type="AlphaFoldDB" id="A0A5B8V3L0"/>
<dbReference type="PANTHER" id="PTHR46268">
    <property type="entry name" value="STRESS RESPONSE PROTEIN NHAX"/>
    <property type="match status" value="1"/>
</dbReference>
<keyword evidence="4" id="KW-1185">Reference proteome</keyword>
<gene>
    <name evidence="3" type="ORF">FRZ67_00165</name>
</gene>
<dbReference type="Pfam" id="PF00582">
    <property type="entry name" value="Usp"/>
    <property type="match status" value="2"/>
</dbReference>
<accession>A0A5B8V3L0</accession>
<dbReference type="EMBL" id="CP042435">
    <property type="protein sequence ID" value="QEC65792.1"/>
    <property type="molecule type" value="Genomic_DNA"/>
</dbReference>
<sequence length="272" mass="30361">MKTILVATDFSTAAANAAHYAAEMALAINADLFLLHVFQIPINYLEVPAALNEAQMTLDPERSLAQLKEELTTKTKNKIPIESEIRTGIFFTELNAVCERINPYAVVMGSQGTTAATRLLLGGHTIYALKNLMWPLITVSPQATFSSIKNIGLACDFNKVTDTVPADEIKKLVEDFHAKLHVLNTGRQRTYNPEIVFESGTLRDLLKDIQADYHFIPGDDKDQAIIDFAEKNHIDFLIVLPKRHGLFDKLVHKSHSKQLVLHSHVPVMALHK</sequence>
<dbReference type="Proteomes" id="UP000321533">
    <property type="component" value="Chromosome"/>
</dbReference>
<dbReference type="OrthoDB" id="9788959at2"/>
<organism evidence="3 4">
    <name type="scientific">Panacibacter ginsenosidivorans</name>
    <dbReference type="NCBI Taxonomy" id="1813871"/>
    <lineage>
        <taxon>Bacteria</taxon>
        <taxon>Pseudomonadati</taxon>
        <taxon>Bacteroidota</taxon>
        <taxon>Chitinophagia</taxon>
        <taxon>Chitinophagales</taxon>
        <taxon>Chitinophagaceae</taxon>
        <taxon>Panacibacter</taxon>
    </lineage>
</organism>
<feature type="domain" description="UspA" evidence="2">
    <location>
        <begin position="1"/>
        <end position="139"/>
    </location>
</feature>
<evidence type="ECO:0000313" key="4">
    <source>
        <dbReference type="Proteomes" id="UP000321533"/>
    </source>
</evidence>
<dbReference type="InterPro" id="IPR006016">
    <property type="entry name" value="UspA"/>
</dbReference>
<reference evidence="3 4" key="1">
    <citation type="journal article" date="2016" name="Int. J. Syst. Evol. Microbiol.">
        <title>Panacibacter ginsenosidivorans gen. nov., sp. nov., with ginsenoside converting activity isolated from soil of a ginseng field.</title>
        <authorList>
            <person name="Siddiqi M.Z."/>
            <person name="Muhammad Shafi S."/>
            <person name="Choi K.D."/>
            <person name="Im W.T."/>
        </authorList>
    </citation>
    <scope>NUCLEOTIDE SEQUENCE [LARGE SCALE GENOMIC DNA]</scope>
    <source>
        <strain evidence="3 4">Gsoil1550</strain>
    </source>
</reference>
<dbReference type="CDD" id="cd00293">
    <property type="entry name" value="USP-like"/>
    <property type="match status" value="1"/>
</dbReference>
<dbReference type="Gene3D" id="3.40.50.620">
    <property type="entry name" value="HUPs"/>
    <property type="match status" value="2"/>
</dbReference>
<dbReference type="PRINTS" id="PR01438">
    <property type="entry name" value="UNVRSLSTRESS"/>
</dbReference>